<keyword evidence="2" id="KW-1185">Reference proteome</keyword>
<evidence type="ECO:0008006" key="3">
    <source>
        <dbReference type="Google" id="ProtNLM"/>
    </source>
</evidence>
<accession>A0A1I6E1E6</accession>
<dbReference type="OrthoDB" id="1726559at2"/>
<dbReference type="EMBL" id="FOYM01000023">
    <property type="protein sequence ID" value="SFR11604.1"/>
    <property type="molecule type" value="Genomic_DNA"/>
</dbReference>
<evidence type="ECO:0000313" key="1">
    <source>
        <dbReference type="EMBL" id="SFR11604.1"/>
    </source>
</evidence>
<dbReference type="Proteomes" id="UP000199584">
    <property type="component" value="Unassembled WGS sequence"/>
</dbReference>
<evidence type="ECO:0000313" key="2">
    <source>
        <dbReference type="Proteomes" id="UP000199584"/>
    </source>
</evidence>
<proteinExistence type="predicted"/>
<protein>
    <recommendedName>
        <fullName evidence="3">Addiction module component</fullName>
    </recommendedName>
</protein>
<name>A0A1I6E1E6_9FIRM</name>
<dbReference type="RefSeq" id="WP_092485215.1">
    <property type="nucleotide sequence ID" value="NZ_FOYM01000023.1"/>
</dbReference>
<organism evidence="1 2">
    <name type="scientific">Desulfoscipio geothermicus DSM 3669</name>
    <dbReference type="NCBI Taxonomy" id="1121426"/>
    <lineage>
        <taxon>Bacteria</taxon>
        <taxon>Bacillati</taxon>
        <taxon>Bacillota</taxon>
        <taxon>Clostridia</taxon>
        <taxon>Eubacteriales</taxon>
        <taxon>Desulfallaceae</taxon>
        <taxon>Desulfoscipio</taxon>
    </lineage>
</organism>
<sequence length="82" mass="9305">MAHLRYNSLEVVAMAVQKEDVKALIDRLNQEQLQALWVILNSIAWPTEKISPEEAVEIEKSFNEIDAGKGVKAEDVWRELGV</sequence>
<reference evidence="2" key="1">
    <citation type="submission" date="2016-10" db="EMBL/GenBank/DDBJ databases">
        <authorList>
            <person name="Varghese N."/>
            <person name="Submissions S."/>
        </authorList>
    </citation>
    <scope>NUCLEOTIDE SEQUENCE [LARGE SCALE GENOMIC DNA]</scope>
    <source>
        <strain evidence="2">DSM 3669</strain>
    </source>
</reference>
<dbReference type="AlphaFoldDB" id="A0A1I6E1E6"/>
<gene>
    <name evidence="1" type="ORF">SAMN05660706_12321</name>
</gene>